<dbReference type="Proteomes" id="UP001595453">
    <property type="component" value="Unassembled WGS sequence"/>
</dbReference>
<evidence type="ECO:0008006" key="3">
    <source>
        <dbReference type="Google" id="ProtNLM"/>
    </source>
</evidence>
<proteinExistence type="predicted"/>
<keyword evidence="2" id="KW-1185">Reference proteome</keyword>
<evidence type="ECO:0000313" key="1">
    <source>
        <dbReference type="EMBL" id="MFC3033887.1"/>
    </source>
</evidence>
<sequence length="45" mass="4730">MRNSQGGAKFGVVLISVILLGVSAWFTQAQAAEVGSYTCQQVQGE</sequence>
<dbReference type="EMBL" id="JBHRSD010000029">
    <property type="protein sequence ID" value="MFC3033887.1"/>
    <property type="molecule type" value="Genomic_DNA"/>
</dbReference>
<name>A0ABV7CMN3_9GAMM</name>
<comment type="caution">
    <text evidence="1">The sequence shown here is derived from an EMBL/GenBank/DDBJ whole genome shotgun (WGS) entry which is preliminary data.</text>
</comment>
<accession>A0ABV7CMN3</accession>
<evidence type="ECO:0000313" key="2">
    <source>
        <dbReference type="Proteomes" id="UP001595453"/>
    </source>
</evidence>
<organism evidence="1 2">
    <name type="scientific">Pseudoalteromonas fenneropenaei</name>
    <dbReference type="NCBI Taxonomy" id="1737459"/>
    <lineage>
        <taxon>Bacteria</taxon>
        <taxon>Pseudomonadati</taxon>
        <taxon>Pseudomonadota</taxon>
        <taxon>Gammaproteobacteria</taxon>
        <taxon>Alteromonadales</taxon>
        <taxon>Pseudoalteromonadaceae</taxon>
        <taxon>Pseudoalteromonas</taxon>
    </lineage>
</organism>
<gene>
    <name evidence="1" type="ORF">ACFOEE_15315</name>
</gene>
<reference evidence="2" key="1">
    <citation type="journal article" date="2019" name="Int. J. Syst. Evol. Microbiol.">
        <title>The Global Catalogue of Microorganisms (GCM) 10K type strain sequencing project: providing services to taxonomists for standard genome sequencing and annotation.</title>
        <authorList>
            <consortium name="The Broad Institute Genomics Platform"/>
            <consortium name="The Broad Institute Genome Sequencing Center for Infectious Disease"/>
            <person name="Wu L."/>
            <person name="Ma J."/>
        </authorList>
    </citation>
    <scope>NUCLEOTIDE SEQUENCE [LARGE SCALE GENOMIC DNA]</scope>
    <source>
        <strain evidence="2">KCTC 42730</strain>
    </source>
</reference>
<dbReference type="RefSeq" id="WP_377126134.1">
    <property type="nucleotide sequence ID" value="NZ_JBHRSD010000029.1"/>
</dbReference>
<protein>
    <recommendedName>
        <fullName evidence="3">Secreted protein</fullName>
    </recommendedName>
</protein>